<dbReference type="RefSeq" id="WP_126823147.1">
    <property type="nucleotide sequence ID" value="NZ_JBHLWU010000001.1"/>
</dbReference>
<keyword evidence="4 6" id="KW-1133">Transmembrane helix</keyword>
<evidence type="ECO:0000313" key="8">
    <source>
        <dbReference type="Proteomes" id="UP000288669"/>
    </source>
</evidence>
<dbReference type="InterPro" id="IPR038330">
    <property type="entry name" value="TspO/MBR-related_sf"/>
</dbReference>
<comment type="caution">
    <text evidence="7">The sequence shown here is derived from an EMBL/GenBank/DDBJ whole genome shotgun (WGS) entry which is preliminary data.</text>
</comment>
<evidence type="ECO:0000256" key="6">
    <source>
        <dbReference type="SAM" id="Phobius"/>
    </source>
</evidence>
<dbReference type="PANTHER" id="PTHR10057">
    <property type="entry name" value="PERIPHERAL-TYPE BENZODIAZEPINE RECEPTOR"/>
    <property type="match status" value="1"/>
</dbReference>
<evidence type="ECO:0000256" key="5">
    <source>
        <dbReference type="ARBA" id="ARBA00023136"/>
    </source>
</evidence>
<dbReference type="Gene3D" id="1.20.1260.100">
    <property type="entry name" value="TspO/MBR protein"/>
    <property type="match status" value="1"/>
</dbReference>
<organism evidence="7 8">
    <name type="scientific">Vagococcus entomophilus</name>
    <dbReference type="NCBI Taxonomy" id="1160095"/>
    <lineage>
        <taxon>Bacteria</taxon>
        <taxon>Bacillati</taxon>
        <taxon>Bacillota</taxon>
        <taxon>Bacilli</taxon>
        <taxon>Lactobacillales</taxon>
        <taxon>Enterococcaceae</taxon>
        <taxon>Vagococcus</taxon>
    </lineage>
</organism>
<accession>A0A430AK98</accession>
<feature type="transmembrane region" description="Helical" evidence="6">
    <location>
        <begin position="80"/>
        <end position="99"/>
    </location>
</feature>
<dbReference type="PANTHER" id="PTHR10057:SF0">
    <property type="entry name" value="TRANSLOCATOR PROTEIN"/>
    <property type="match status" value="1"/>
</dbReference>
<gene>
    <name evidence="7" type="ORF">CBF30_04475</name>
</gene>
<dbReference type="OrthoDB" id="9795496at2"/>
<comment type="similarity">
    <text evidence="2">Belongs to the TspO/BZRP family.</text>
</comment>
<dbReference type="AlphaFoldDB" id="A0A430AK98"/>
<dbReference type="Pfam" id="PF03073">
    <property type="entry name" value="TspO_MBR"/>
    <property type="match status" value="1"/>
</dbReference>
<proteinExistence type="inferred from homology"/>
<evidence type="ECO:0000256" key="2">
    <source>
        <dbReference type="ARBA" id="ARBA00007524"/>
    </source>
</evidence>
<sequence length="157" mass="18243">MKIKQWIQLLLYIFVIEGIGALSAFLSGDIAQKYSLLTKIPLSPPSSLFGIAWPLLYLFMALALFLIHQENKLKAHKKKATLLFSLQLFFNFLWCILFFGSNTMWLAFLVIVILDCSVFLTLRYFYFLNKWAGCLFVPYLLWILFATYLNFGFALVN</sequence>
<dbReference type="Proteomes" id="UP000288669">
    <property type="component" value="Unassembled WGS sequence"/>
</dbReference>
<reference evidence="7 8" key="1">
    <citation type="submission" date="2017-05" db="EMBL/GenBank/DDBJ databases">
        <title>Vagococcus spp. assemblies.</title>
        <authorList>
            <person name="Gulvik C.A."/>
        </authorList>
    </citation>
    <scope>NUCLEOTIDE SEQUENCE [LARGE SCALE GENOMIC DNA]</scope>
    <source>
        <strain evidence="7 8">DSM 24756</strain>
    </source>
</reference>
<dbReference type="CDD" id="cd15904">
    <property type="entry name" value="TSPO_MBR"/>
    <property type="match status" value="1"/>
</dbReference>
<dbReference type="GO" id="GO:0033013">
    <property type="term" value="P:tetrapyrrole metabolic process"/>
    <property type="evidence" value="ECO:0007669"/>
    <property type="project" value="UniProtKB-ARBA"/>
</dbReference>
<feature type="transmembrane region" description="Helical" evidence="6">
    <location>
        <begin position="133"/>
        <end position="156"/>
    </location>
</feature>
<dbReference type="PIRSF" id="PIRSF005859">
    <property type="entry name" value="PBR"/>
    <property type="match status" value="1"/>
</dbReference>
<evidence type="ECO:0008006" key="9">
    <source>
        <dbReference type="Google" id="ProtNLM"/>
    </source>
</evidence>
<evidence type="ECO:0000313" key="7">
    <source>
        <dbReference type="EMBL" id="RSU08498.1"/>
    </source>
</evidence>
<dbReference type="InterPro" id="IPR004307">
    <property type="entry name" value="TspO_MBR"/>
</dbReference>
<evidence type="ECO:0000256" key="4">
    <source>
        <dbReference type="ARBA" id="ARBA00022989"/>
    </source>
</evidence>
<keyword evidence="8" id="KW-1185">Reference proteome</keyword>
<protein>
    <recommendedName>
        <fullName evidence="9">Sensory protein</fullName>
    </recommendedName>
</protein>
<dbReference type="FunFam" id="1.20.1260.100:FF:000001">
    <property type="entry name" value="translocator protein 2"/>
    <property type="match status" value="1"/>
</dbReference>
<dbReference type="GO" id="GO:0016020">
    <property type="term" value="C:membrane"/>
    <property type="evidence" value="ECO:0007669"/>
    <property type="project" value="UniProtKB-SubCell"/>
</dbReference>
<feature type="transmembrane region" description="Helical" evidence="6">
    <location>
        <begin position="105"/>
        <end position="126"/>
    </location>
</feature>
<comment type="subcellular location">
    <subcellularLocation>
        <location evidence="1">Membrane</location>
        <topology evidence="1">Multi-pass membrane protein</topology>
    </subcellularLocation>
</comment>
<evidence type="ECO:0000256" key="3">
    <source>
        <dbReference type="ARBA" id="ARBA00022692"/>
    </source>
</evidence>
<keyword evidence="5 6" id="KW-0472">Membrane</keyword>
<keyword evidence="3 6" id="KW-0812">Transmembrane</keyword>
<feature type="transmembrane region" description="Helical" evidence="6">
    <location>
        <begin position="48"/>
        <end position="68"/>
    </location>
</feature>
<name>A0A430AK98_9ENTE</name>
<dbReference type="EMBL" id="NGJZ01000001">
    <property type="protein sequence ID" value="RSU08498.1"/>
    <property type="molecule type" value="Genomic_DNA"/>
</dbReference>
<evidence type="ECO:0000256" key="1">
    <source>
        <dbReference type="ARBA" id="ARBA00004141"/>
    </source>
</evidence>
<feature type="transmembrane region" description="Helical" evidence="6">
    <location>
        <begin position="9"/>
        <end position="28"/>
    </location>
</feature>